<dbReference type="PROSITE" id="PS51257">
    <property type="entry name" value="PROKAR_LIPOPROTEIN"/>
    <property type="match status" value="1"/>
</dbReference>
<reference evidence="2 3" key="1">
    <citation type="submission" date="2019-09" db="EMBL/GenBank/DDBJ databases">
        <title>Genome Sequence of Larkinella sp MA1.</title>
        <authorList>
            <person name="Srinivasan S."/>
        </authorList>
    </citation>
    <scope>NUCLEOTIDE SEQUENCE [LARGE SCALE GENOMIC DNA]</scope>
    <source>
        <strain evidence="2 3">MA1</strain>
    </source>
</reference>
<organism evidence="2 3">
    <name type="scientific">Larkinella humicola</name>
    <dbReference type="NCBI Taxonomy" id="2607654"/>
    <lineage>
        <taxon>Bacteria</taxon>
        <taxon>Pseudomonadati</taxon>
        <taxon>Bacteroidota</taxon>
        <taxon>Cytophagia</taxon>
        <taxon>Cytophagales</taxon>
        <taxon>Spirosomataceae</taxon>
        <taxon>Larkinella</taxon>
    </lineage>
</organism>
<keyword evidence="1" id="KW-0812">Transmembrane</keyword>
<name>A0A5N1JLA8_9BACT</name>
<dbReference type="Proteomes" id="UP000326344">
    <property type="component" value="Unassembled WGS sequence"/>
</dbReference>
<evidence type="ECO:0000313" key="2">
    <source>
        <dbReference type="EMBL" id="KAA9354763.1"/>
    </source>
</evidence>
<evidence type="ECO:0000256" key="1">
    <source>
        <dbReference type="SAM" id="Phobius"/>
    </source>
</evidence>
<comment type="caution">
    <text evidence="2">The sequence shown here is derived from an EMBL/GenBank/DDBJ whole genome shotgun (WGS) entry which is preliminary data.</text>
</comment>
<dbReference type="EMBL" id="VTWS01000002">
    <property type="protein sequence ID" value="KAA9354763.1"/>
    <property type="molecule type" value="Genomic_DNA"/>
</dbReference>
<dbReference type="RefSeq" id="WP_150876078.1">
    <property type="nucleotide sequence ID" value="NZ_VTWS01000002.1"/>
</dbReference>
<proteinExistence type="predicted"/>
<protein>
    <submittedName>
        <fullName evidence="2">Uncharacterized protein</fullName>
    </submittedName>
</protein>
<sequence>MKKCLHNAGMLSTRLESRLPVLPIMFQFSVSVACLVAAFVIRDDVLASEVVKVLSILCSANLLRSLTIN</sequence>
<keyword evidence="1" id="KW-1133">Transmembrane helix</keyword>
<gene>
    <name evidence="2" type="ORF">F0P93_09160</name>
</gene>
<dbReference type="AlphaFoldDB" id="A0A5N1JLA8"/>
<accession>A0A5N1JLA8</accession>
<keyword evidence="3" id="KW-1185">Reference proteome</keyword>
<evidence type="ECO:0000313" key="3">
    <source>
        <dbReference type="Proteomes" id="UP000326344"/>
    </source>
</evidence>
<feature type="transmembrane region" description="Helical" evidence="1">
    <location>
        <begin position="21"/>
        <end position="41"/>
    </location>
</feature>
<keyword evidence="1" id="KW-0472">Membrane</keyword>